<evidence type="ECO:0000313" key="3">
    <source>
        <dbReference type="Proteomes" id="UP001219518"/>
    </source>
</evidence>
<dbReference type="Proteomes" id="UP001219518">
    <property type="component" value="Unassembled WGS sequence"/>
</dbReference>
<reference evidence="2" key="1">
    <citation type="submission" date="2021-07" db="EMBL/GenBank/DDBJ databases">
        <authorList>
            <person name="Catto M.A."/>
            <person name="Jacobson A."/>
            <person name="Kennedy G."/>
            <person name="Labadie P."/>
            <person name="Hunt B.G."/>
            <person name="Srinivasan R."/>
        </authorList>
    </citation>
    <scope>NUCLEOTIDE SEQUENCE</scope>
    <source>
        <strain evidence="2">PL_HMW_Pooled</strain>
        <tissue evidence="2">Head</tissue>
    </source>
</reference>
<dbReference type="EMBL" id="JAHWGI010001056">
    <property type="protein sequence ID" value="KAK3921943.1"/>
    <property type="molecule type" value="Genomic_DNA"/>
</dbReference>
<proteinExistence type="predicted"/>
<name>A0AAE1HIR1_9NEOP</name>
<sequence>MRISSVRTLSARNQQTSTNAFASASFKSLTFTMRLIVVGDCVKLLHRTHVPSSSEKNNSLDQKGIKRGACEEAGCSDCDSYFHDPQRGSQCQYCGCFPTKHRRIEGSSDDDLEKNVTENEKSFLPQPPEIHIIDDGKGTMVYEVDDDGTITIPDDEDEPRKLPDEQNNSSLSNLLSLKDMNKQVSVNKNKENTPQKGSSATFASLTAHLPREELYEFCVPNHVPVLPSVNSKGECLDTATHFFLLRWISWSMFNLKLATEKDYVEVAKLTIRKYPELLSTLPPDSKDIPGMVTAMKSLLHKQYFDRRPANKKPQPDTKVTSRPATRKESIRISNNFSTVNVISSIKNANTGNAAKTMFQSSPSNSIVGQKAAITPIPASTPAPAPLPIPPAPEKHVFSKQFENSKEHIKKEMRKVNPSTPMLQTFLSSIRKDRMILAKCQSYATHIEEFPCLEIPDLVVWEFFQQEQLKCTLQDLKKKWEDALPQMIEYFLCGSKEDYLLSDPKTSDLLTMEILQTISTPAFFGPDQGVPKSEMRKSHVLEVFQGNILPLFVFPQKGDPPRLFSLGGADEVYVYLNGQSIYNGPVIDALIFVVAVYHVFCLTPAESAQAAFGFLFGILMQEKGIEMYKRHQFTYEALRTILKL</sequence>
<accession>A0AAE1HIR1</accession>
<evidence type="ECO:0000256" key="1">
    <source>
        <dbReference type="SAM" id="MobiDB-lite"/>
    </source>
</evidence>
<feature type="region of interest" description="Disordered" evidence="1">
    <location>
        <begin position="148"/>
        <end position="174"/>
    </location>
</feature>
<evidence type="ECO:0000313" key="2">
    <source>
        <dbReference type="EMBL" id="KAK3921943.1"/>
    </source>
</evidence>
<feature type="compositionally biased region" description="Acidic residues" evidence="1">
    <location>
        <begin position="148"/>
        <end position="157"/>
    </location>
</feature>
<protein>
    <submittedName>
        <fullName evidence="2">Protein jim lovell</fullName>
    </submittedName>
</protein>
<comment type="caution">
    <text evidence="2">The sequence shown here is derived from an EMBL/GenBank/DDBJ whole genome shotgun (WGS) entry which is preliminary data.</text>
</comment>
<organism evidence="2 3">
    <name type="scientific">Frankliniella fusca</name>
    <dbReference type="NCBI Taxonomy" id="407009"/>
    <lineage>
        <taxon>Eukaryota</taxon>
        <taxon>Metazoa</taxon>
        <taxon>Ecdysozoa</taxon>
        <taxon>Arthropoda</taxon>
        <taxon>Hexapoda</taxon>
        <taxon>Insecta</taxon>
        <taxon>Pterygota</taxon>
        <taxon>Neoptera</taxon>
        <taxon>Paraneoptera</taxon>
        <taxon>Thysanoptera</taxon>
        <taxon>Terebrantia</taxon>
        <taxon>Thripoidea</taxon>
        <taxon>Thripidae</taxon>
        <taxon>Frankliniella</taxon>
    </lineage>
</organism>
<gene>
    <name evidence="2" type="ORF">KUF71_011119</name>
</gene>
<feature type="region of interest" description="Disordered" evidence="1">
    <location>
        <begin position="304"/>
        <end position="328"/>
    </location>
</feature>
<dbReference type="AlphaFoldDB" id="A0AAE1HIR1"/>
<reference evidence="2" key="2">
    <citation type="journal article" date="2023" name="BMC Genomics">
        <title>Pest status, molecular evolution, and epigenetic factors derived from the genome assembly of Frankliniella fusca, a thysanopteran phytovirus vector.</title>
        <authorList>
            <person name="Catto M.A."/>
            <person name="Labadie P.E."/>
            <person name="Jacobson A.L."/>
            <person name="Kennedy G.G."/>
            <person name="Srinivasan R."/>
            <person name="Hunt B.G."/>
        </authorList>
    </citation>
    <scope>NUCLEOTIDE SEQUENCE</scope>
    <source>
        <strain evidence="2">PL_HMW_Pooled</strain>
    </source>
</reference>
<keyword evidence="3" id="KW-1185">Reference proteome</keyword>